<dbReference type="SUPFAM" id="SSF54160">
    <property type="entry name" value="Chromo domain-like"/>
    <property type="match status" value="1"/>
</dbReference>
<comment type="caution">
    <text evidence="2">The sequence shown here is derived from an EMBL/GenBank/DDBJ whole genome shotgun (WGS) entry which is preliminary data.</text>
</comment>
<proteinExistence type="predicted"/>
<name>A0AAD5UQ56_9APHY</name>
<organism evidence="2 3">
    <name type="scientific">Meripilus lineatus</name>
    <dbReference type="NCBI Taxonomy" id="2056292"/>
    <lineage>
        <taxon>Eukaryota</taxon>
        <taxon>Fungi</taxon>
        <taxon>Dikarya</taxon>
        <taxon>Basidiomycota</taxon>
        <taxon>Agaricomycotina</taxon>
        <taxon>Agaricomycetes</taxon>
        <taxon>Polyporales</taxon>
        <taxon>Meripilaceae</taxon>
        <taxon>Meripilus</taxon>
    </lineage>
</organism>
<dbReference type="EMBL" id="JANAWD010001981">
    <property type="protein sequence ID" value="KAJ3472496.1"/>
    <property type="molecule type" value="Genomic_DNA"/>
</dbReference>
<evidence type="ECO:0000313" key="2">
    <source>
        <dbReference type="EMBL" id="KAJ3472496.1"/>
    </source>
</evidence>
<sequence length="80" mass="8579">MLEPSTPNTIPDRTQPPPPPVEIDGEEEFEISDILDSKIDAGGSANCNICWIPADEVHASEAVTDFHSRNPDKPGPLGSL</sequence>
<evidence type="ECO:0000313" key="3">
    <source>
        <dbReference type="Proteomes" id="UP001212997"/>
    </source>
</evidence>
<accession>A0AAD5UQ56</accession>
<protein>
    <submittedName>
        <fullName evidence="2">Uncharacterized protein</fullName>
    </submittedName>
</protein>
<gene>
    <name evidence="2" type="ORF">NLI96_g13329</name>
</gene>
<feature type="compositionally biased region" description="Polar residues" evidence="1">
    <location>
        <begin position="1"/>
        <end position="12"/>
    </location>
</feature>
<dbReference type="InterPro" id="IPR016197">
    <property type="entry name" value="Chromo-like_dom_sf"/>
</dbReference>
<evidence type="ECO:0000256" key="1">
    <source>
        <dbReference type="SAM" id="MobiDB-lite"/>
    </source>
</evidence>
<feature type="region of interest" description="Disordered" evidence="1">
    <location>
        <begin position="1"/>
        <end position="24"/>
    </location>
</feature>
<keyword evidence="3" id="KW-1185">Reference proteome</keyword>
<reference evidence="2" key="1">
    <citation type="submission" date="2022-07" db="EMBL/GenBank/DDBJ databases">
        <title>Genome Sequence of Physisporinus lineatus.</title>
        <authorList>
            <person name="Buettner E."/>
        </authorList>
    </citation>
    <scope>NUCLEOTIDE SEQUENCE</scope>
    <source>
        <strain evidence="2">VT162</strain>
    </source>
</reference>
<dbReference type="Proteomes" id="UP001212997">
    <property type="component" value="Unassembled WGS sequence"/>
</dbReference>
<dbReference type="AlphaFoldDB" id="A0AAD5UQ56"/>